<sequence>MEEYLGAIKTKPELFLKLVKKISKPDYTMHFMEDRNGRKAMFYNYKGVEIKQDDCVLLKCTVAEHRRDKYDGKPLTYINRVTIIRNRGTKEEPKIVFGEIAHERGSSNKTWQEALAEEDVANV</sequence>
<proteinExistence type="predicted"/>
<dbReference type="EMBL" id="UINC01107331">
    <property type="protein sequence ID" value="SVC72625.1"/>
    <property type="molecule type" value="Genomic_DNA"/>
</dbReference>
<organism evidence="1">
    <name type="scientific">marine metagenome</name>
    <dbReference type="NCBI Taxonomy" id="408172"/>
    <lineage>
        <taxon>unclassified sequences</taxon>
        <taxon>metagenomes</taxon>
        <taxon>ecological metagenomes</taxon>
    </lineage>
</organism>
<protein>
    <submittedName>
        <fullName evidence="1">Uncharacterized protein</fullName>
    </submittedName>
</protein>
<reference evidence="1" key="1">
    <citation type="submission" date="2018-05" db="EMBL/GenBank/DDBJ databases">
        <authorList>
            <person name="Lanie J.A."/>
            <person name="Ng W.-L."/>
            <person name="Kazmierczak K.M."/>
            <person name="Andrzejewski T.M."/>
            <person name="Davidsen T.M."/>
            <person name="Wayne K.J."/>
            <person name="Tettelin H."/>
            <person name="Glass J.I."/>
            <person name="Rusch D."/>
            <person name="Podicherti R."/>
            <person name="Tsui H.-C.T."/>
            <person name="Winkler M.E."/>
        </authorList>
    </citation>
    <scope>NUCLEOTIDE SEQUENCE</scope>
</reference>
<accession>A0A382PIZ3</accession>
<evidence type="ECO:0000313" key="1">
    <source>
        <dbReference type="EMBL" id="SVC72625.1"/>
    </source>
</evidence>
<gene>
    <name evidence="1" type="ORF">METZ01_LOCUS325479</name>
</gene>
<dbReference type="AlphaFoldDB" id="A0A382PIZ3"/>
<name>A0A382PIZ3_9ZZZZ</name>